<keyword evidence="5" id="KW-1185">Reference proteome</keyword>
<feature type="region of interest" description="Disordered" evidence="2">
    <location>
        <begin position="79"/>
        <end position="108"/>
    </location>
</feature>
<keyword evidence="1" id="KW-0479">Metal-binding</keyword>
<accession>A0A484LNY0</accession>
<dbReference type="PROSITE" id="PS50158">
    <property type="entry name" value="ZF_CCHC"/>
    <property type="match status" value="1"/>
</dbReference>
<dbReference type="EMBL" id="OOIL02001755">
    <property type="protein sequence ID" value="VFQ77957.1"/>
    <property type="molecule type" value="Genomic_DNA"/>
</dbReference>
<protein>
    <recommendedName>
        <fullName evidence="3">CCHC-type domain-containing protein</fullName>
    </recommendedName>
</protein>
<dbReference type="InterPro" id="IPR056924">
    <property type="entry name" value="SH3_Tf2-1"/>
</dbReference>
<feature type="compositionally biased region" description="Polar residues" evidence="2">
    <location>
        <begin position="391"/>
        <end position="408"/>
    </location>
</feature>
<evidence type="ECO:0000313" key="5">
    <source>
        <dbReference type="Proteomes" id="UP000595140"/>
    </source>
</evidence>
<organism evidence="4 5">
    <name type="scientific">Cuscuta campestris</name>
    <dbReference type="NCBI Taxonomy" id="132261"/>
    <lineage>
        <taxon>Eukaryota</taxon>
        <taxon>Viridiplantae</taxon>
        <taxon>Streptophyta</taxon>
        <taxon>Embryophyta</taxon>
        <taxon>Tracheophyta</taxon>
        <taxon>Spermatophyta</taxon>
        <taxon>Magnoliopsida</taxon>
        <taxon>eudicotyledons</taxon>
        <taxon>Gunneridae</taxon>
        <taxon>Pentapetalae</taxon>
        <taxon>asterids</taxon>
        <taxon>lamiids</taxon>
        <taxon>Solanales</taxon>
        <taxon>Convolvulaceae</taxon>
        <taxon>Cuscuteae</taxon>
        <taxon>Cuscuta</taxon>
        <taxon>Cuscuta subgen. Grammica</taxon>
        <taxon>Cuscuta sect. Cleistogrammica</taxon>
    </lineage>
</organism>
<dbReference type="PANTHER" id="PTHR46148:SF44">
    <property type="entry name" value="GAG-POL POLYPROTEIN"/>
    <property type="match status" value="1"/>
</dbReference>
<dbReference type="Gene3D" id="4.10.60.10">
    <property type="entry name" value="Zinc finger, CCHC-type"/>
    <property type="match status" value="1"/>
</dbReference>
<feature type="domain" description="CCHC-type" evidence="3">
    <location>
        <begin position="135"/>
        <end position="149"/>
    </location>
</feature>
<reference evidence="4 5" key="1">
    <citation type="submission" date="2018-04" db="EMBL/GenBank/DDBJ databases">
        <authorList>
            <person name="Vogel A."/>
        </authorList>
    </citation>
    <scope>NUCLEOTIDE SEQUENCE [LARGE SCALE GENOMIC DNA]</scope>
</reference>
<dbReference type="PANTHER" id="PTHR46148">
    <property type="entry name" value="CHROMO DOMAIN-CONTAINING PROTEIN"/>
    <property type="match status" value="1"/>
</dbReference>
<dbReference type="Pfam" id="PF24626">
    <property type="entry name" value="SH3_Tf2-1"/>
    <property type="match status" value="1"/>
</dbReference>
<gene>
    <name evidence="4" type="ORF">CCAM_LOCUS19733</name>
</gene>
<keyword evidence="1" id="KW-0863">Zinc-finger</keyword>
<dbReference type="InterPro" id="IPR001878">
    <property type="entry name" value="Znf_CCHC"/>
</dbReference>
<dbReference type="GO" id="GO:0008270">
    <property type="term" value="F:zinc ion binding"/>
    <property type="evidence" value="ECO:0007669"/>
    <property type="project" value="UniProtKB-KW"/>
</dbReference>
<evidence type="ECO:0000259" key="3">
    <source>
        <dbReference type="PROSITE" id="PS50158"/>
    </source>
</evidence>
<evidence type="ECO:0000256" key="2">
    <source>
        <dbReference type="SAM" id="MobiDB-lite"/>
    </source>
</evidence>
<feature type="region of interest" description="Disordered" evidence="2">
    <location>
        <begin position="391"/>
        <end position="410"/>
    </location>
</feature>
<name>A0A484LNY0_9ASTE</name>
<dbReference type="GO" id="GO:0003676">
    <property type="term" value="F:nucleic acid binding"/>
    <property type="evidence" value="ECO:0007669"/>
    <property type="project" value="InterPro"/>
</dbReference>
<evidence type="ECO:0000313" key="4">
    <source>
        <dbReference type="EMBL" id="VFQ77957.1"/>
    </source>
</evidence>
<keyword evidence="1" id="KW-0862">Zinc</keyword>
<dbReference type="Proteomes" id="UP000595140">
    <property type="component" value="Unassembled WGS sequence"/>
</dbReference>
<dbReference type="SMART" id="SM00343">
    <property type="entry name" value="ZnF_C2HC"/>
    <property type="match status" value="1"/>
</dbReference>
<proteinExistence type="predicted"/>
<dbReference type="AlphaFoldDB" id="A0A484LNY0"/>
<dbReference type="OrthoDB" id="1000448at2759"/>
<evidence type="ECO:0000256" key="1">
    <source>
        <dbReference type="PROSITE-ProRule" id="PRU00047"/>
    </source>
</evidence>
<sequence>MSRALSSWSGVGRTILLQPIQGTFSPYLSRVSVLTTLDFAEAYDLIARADSDLSACIEYLKTNNVNSSTHRPINSVLKGKRPFQESSSSHFSKKGKSVQTQSMASVDKSRKRRYPACEHCGRNHPGECWLKQGLCLGCGKPGHYRKKCPTNPEEPFPPAPVVSQAASARPAPSQRSTTRTSVCWTELSEQKLEGPDLVRETEEKVRLIRERLQVDSDRQKSYADLKLREIEYNVDDKVFLKISPWKKVLRFGGKGKLSPRYIGPHRITERVGPVAYRLELPPELNKIHDIFHVLMLKRYRSDPSHILTEGIVTLDEQLTCEEEPVQILAREREVAGVESFCRRKFRRKIFKTSITLRGRNVAAGRFAKSNQDAHMIDTNDIEEMATDTFLAQSSGGKSTSSNVGSSQGVKRKRRLDDTVIEGLVEEIGNVAKAIAKFNKVDDDAMFAKVMSVGEGYYERELGKAFEFLMRNETEARIFNAKSDNLKKIWIEEFLLSRLD</sequence>